<accession>A0A834WIK0</accession>
<sequence length="273" mass="31863">MCMINFLQHSGFENVLGLFEEHITCSWYLIDALASMYDPQAQVFNFGQAFSFHYIRPLCSLFDVEVPEVFLSICGWAIIFNKIFRNSFVANRFSEFKDFFMKLTPCDIRKTPYKYIYPYMPQHYKEQRKMGLAILPCFNMEFCLFYRPFVCKEKFMITNQGKNDMRSWMKEKVKASWKNVLLTATSLRGTKEVGAACEPKQHQEIEVLMSSQMEAGDIVKHDQPNLLGSPKQHQETGEPMFSRLKADDKQRQETKDPVSSQLETNGTEEHDIS</sequence>
<evidence type="ECO:0000256" key="1">
    <source>
        <dbReference type="SAM" id="MobiDB-lite"/>
    </source>
</evidence>
<dbReference type="Proteomes" id="UP000634136">
    <property type="component" value="Unassembled WGS sequence"/>
</dbReference>
<feature type="region of interest" description="Disordered" evidence="1">
    <location>
        <begin position="221"/>
        <end position="273"/>
    </location>
</feature>
<organism evidence="2 3">
    <name type="scientific">Senna tora</name>
    <dbReference type="NCBI Taxonomy" id="362788"/>
    <lineage>
        <taxon>Eukaryota</taxon>
        <taxon>Viridiplantae</taxon>
        <taxon>Streptophyta</taxon>
        <taxon>Embryophyta</taxon>
        <taxon>Tracheophyta</taxon>
        <taxon>Spermatophyta</taxon>
        <taxon>Magnoliopsida</taxon>
        <taxon>eudicotyledons</taxon>
        <taxon>Gunneridae</taxon>
        <taxon>Pentapetalae</taxon>
        <taxon>rosids</taxon>
        <taxon>fabids</taxon>
        <taxon>Fabales</taxon>
        <taxon>Fabaceae</taxon>
        <taxon>Caesalpinioideae</taxon>
        <taxon>Cassia clade</taxon>
        <taxon>Senna</taxon>
    </lineage>
</organism>
<evidence type="ECO:0000313" key="3">
    <source>
        <dbReference type="Proteomes" id="UP000634136"/>
    </source>
</evidence>
<protein>
    <submittedName>
        <fullName evidence="2">Uncharacterized protein</fullName>
    </submittedName>
</protein>
<comment type="caution">
    <text evidence="2">The sequence shown here is derived from an EMBL/GenBank/DDBJ whole genome shotgun (WGS) entry which is preliminary data.</text>
</comment>
<dbReference type="AlphaFoldDB" id="A0A834WIK0"/>
<dbReference type="EMBL" id="JAAIUW010000008">
    <property type="protein sequence ID" value="KAF7822138.1"/>
    <property type="molecule type" value="Genomic_DNA"/>
</dbReference>
<reference evidence="2" key="1">
    <citation type="submission" date="2020-09" db="EMBL/GenBank/DDBJ databases">
        <title>Genome-Enabled Discovery of Anthraquinone Biosynthesis in Senna tora.</title>
        <authorList>
            <person name="Kang S.-H."/>
            <person name="Pandey R.P."/>
            <person name="Lee C.-M."/>
            <person name="Sim J.-S."/>
            <person name="Jeong J.-T."/>
            <person name="Choi B.-S."/>
            <person name="Jung M."/>
            <person name="Ginzburg D."/>
            <person name="Zhao K."/>
            <person name="Won S.Y."/>
            <person name="Oh T.-J."/>
            <person name="Yu Y."/>
            <person name="Kim N.-H."/>
            <person name="Lee O.R."/>
            <person name="Lee T.-H."/>
            <person name="Bashyal P."/>
            <person name="Kim T.-S."/>
            <person name="Lee W.-H."/>
            <person name="Kawkins C."/>
            <person name="Kim C.-K."/>
            <person name="Kim J.S."/>
            <person name="Ahn B.O."/>
            <person name="Rhee S.Y."/>
            <person name="Sohng J.K."/>
        </authorList>
    </citation>
    <scope>NUCLEOTIDE SEQUENCE</scope>
    <source>
        <tissue evidence="2">Leaf</tissue>
    </source>
</reference>
<name>A0A834WIK0_9FABA</name>
<feature type="compositionally biased region" description="Basic and acidic residues" evidence="1">
    <location>
        <begin position="244"/>
        <end position="256"/>
    </location>
</feature>
<keyword evidence="3" id="KW-1185">Reference proteome</keyword>
<evidence type="ECO:0000313" key="2">
    <source>
        <dbReference type="EMBL" id="KAF7822138.1"/>
    </source>
</evidence>
<gene>
    <name evidence="2" type="ORF">G2W53_027593</name>
</gene>
<proteinExistence type="predicted"/>